<dbReference type="InterPro" id="IPR015919">
    <property type="entry name" value="Cadherin-like_sf"/>
</dbReference>
<dbReference type="InterPro" id="IPR040853">
    <property type="entry name" value="RapA2_cadherin-like"/>
</dbReference>
<dbReference type="GO" id="GO:0005509">
    <property type="term" value="F:calcium ion binding"/>
    <property type="evidence" value="ECO:0007669"/>
    <property type="project" value="InterPro"/>
</dbReference>
<name>A0A382CTZ1_9ZZZZ</name>
<organism evidence="3">
    <name type="scientific">marine metagenome</name>
    <dbReference type="NCBI Taxonomy" id="408172"/>
    <lineage>
        <taxon>unclassified sequences</taxon>
        <taxon>metagenomes</taxon>
        <taxon>ecological metagenomes</taxon>
    </lineage>
</organism>
<dbReference type="GO" id="GO:0016020">
    <property type="term" value="C:membrane"/>
    <property type="evidence" value="ECO:0007669"/>
    <property type="project" value="InterPro"/>
</dbReference>
<protein>
    <recommendedName>
        <fullName evidence="2">Cadherin domain-containing protein</fullName>
    </recommendedName>
</protein>
<feature type="non-terminal residue" evidence="3">
    <location>
        <position position="555"/>
    </location>
</feature>
<dbReference type="PROSITE" id="PS50268">
    <property type="entry name" value="CADHERIN_2"/>
    <property type="match status" value="1"/>
</dbReference>
<dbReference type="Gene3D" id="2.60.40.60">
    <property type="entry name" value="Cadherins"/>
    <property type="match status" value="1"/>
</dbReference>
<sequence length="555" mass="61668">MKKLFIFLLNIFLLVSCGGGGGGGEAAPTGSSTSTPTPTPTNNAPTINNATTDYSIIENQTVAFTVSATDPDEDTLSYSISGSDSSKLNIDSNGAVTFQSAPDYDNPIDIGINNIYDFSVSVSDGTLSAAENFTITVTDQTEEIDYYADPTTDPEYVTSNYHPKHCWIEKEDEARHWLWTAGLTDEQKTAIYTDGQDVTVTGGETYKINCMGDYQLNFGIYVSGWASQERQDLGLYGVSFYTRIYRELNVIPVGQAGVWGQWIQPNRLHPHLTFQSIEGGVFLDDKMGRSLYPKYMASGATHVYNPNSSQFGWGFYEKRVSCDYYAGIQIANTLLYPPNLLSFDEDQDSYSTNGGIFFGHAWIALPMIGGKTRSNWVTAGGGESERSLDSGKLTWTFFADAKNFSGPVHAYVPEMWYRRLDNLNALEILGDTEWDTNAPLTAKLKDLFAERITHDDIMTIVSAESWYADGTENYTSGPYWIREKDTFAYNPAGGIAIGAERDPTWGLTETDDEGNLYLKTFLPQIPDTFNLEPFTLSGRSYSVEYYNNFVSFFNT</sequence>
<dbReference type="GO" id="GO:0007156">
    <property type="term" value="P:homophilic cell adhesion via plasma membrane adhesion molecules"/>
    <property type="evidence" value="ECO:0007669"/>
    <property type="project" value="InterPro"/>
</dbReference>
<dbReference type="EMBL" id="UINC01036019">
    <property type="protein sequence ID" value="SVB29339.1"/>
    <property type="molecule type" value="Genomic_DNA"/>
</dbReference>
<dbReference type="PROSITE" id="PS51257">
    <property type="entry name" value="PROKAR_LIPOPROTEIN"/>
    <property type="match status" value="1"/>
</dbReference>
<accession>A0A382CTZ1</accession>
<evidence type="ECO:0000259" key="2">
    <source>
        <dbReference type="PROSITE" id="PS50268"/>
    </source>
</evidence>
<feature type="compositionally biased region" description="Low complexity" evidence="1">
    <location>
        <begin position="26"/>
        <end position="47"/>
    </location>
</feature>
<evidence type="ECO:0000256" key="1">
    <source>
        <dbReference type="SAM" id="MobiDB-lite"/>
    </source>
</evidence>
<dbReference type="Pfam" id="PF17803">
    <property type="entry name" value="Cadherin_4"/>
    <property type="match status" value="1"/>
</dbReference>
<reference evidence="3" key="1">
    <citation type="submission" date="2018-05" db="EMBL/GenBank/DDBJ databases">
        <authorList>
            <person name="Lanie J.A."/>
            <person name="Ng W.-L."/>
            <person name="Kazmierczak K.M."/>
            <person name="Andrzejewski T.M."/>
            <person name="Davidsen T.M."/>
            <person name="Wayne K.J."/>
            <person name="Tettelin H."/>
            <person name="Glass J.I."/>
            <person name="Rusch D."/>
            <person name="Podicherti R."/>
            <person name="Tsui H.-C.T."/>
            <person name="Winkler M.E."/>
        </authorList>
    </citation>
    <scope>NUCLEOTIDE SEQUENCE</scope>
</reference>
<proteinExistence type="predicted"/>
<dbReference type="SUPFAM" id="SSF49313">
    <property type="entry name" value="Cadherin-like"/>
    <property type="match status" value="1"/>
</dbReference>
<feature type="region of interest" description="Disordered" evidence="1">
    <location>
        <begin position="23"/>
        <end position="47"/>
    </location>
</feature>
<dbReference type="InterPro" id="IPR002126">
    <property type="entry name" value="Cadherin-like_dom"/>
</dbReference>
<feature type="domain" description="Cadherin" evidence="2">
    <location>
        <begin position="48"/>
        <end position="156"/>
    </location>
</feature>
<evidence type="ECO:0000313" key="3">
    <source>
        <dbReference type="EMBL" id="SVB29339.1"/>
    </source>
</evidence>
<dbReference type="AlphaFoldDB" id="A0A382CTZ1"/>
<gene>
    <name evidence="3" type="ORF">METZ01_LOCUS182193</name>
</gene>